<gene>
    <name evidence="2" type="ORF">J4M89_08740</name>
    <name evidence="1" type="ORF">JIN94_08730</name>
    <name evidence="3" type="ORF">LXE91_29320</name>
</gene>
<dbReference type="OrthoDB" id="9083122at2"/>
<evidence type="ECO:0000313" key="3">
    <source>
        <dbReference type="EMBL" id="WFN20042.1"/>
    </source>
</evidence>
<proteinExistence type="predicted"/>
<dbReference type="Proteomes" id="UP001220209">
    <property type="component" value="Chromosome 2"/>
</dbReference>
<accession>A0A1R1W791</accession>
<evidence type="ECO:0000313" key="2">
    <source>
        <dbReference type="EMBL" id="MBO1829469.1"/>
    </source>
</evidence>
<reference evidence="2 5" key="2">
    <citation type="submission" date="2021-03" db="EMBL/GenBank/DDBJ databases">
        <title>Clinical course, treatment and visual outcome of an outbreak of Burkholderia contaminans endophthalmitis following cataract surgery.</title>
        <authorList>
            <person name="Lind C."/>
            <person name="Olsen K."/>
            <person name="Angelsen N.K."/>
            <person name="Krefting E.A."/>
            <person name="Fossen K."/>
            <person name="Gravningen K."/>
            <person name="Depoorter E."/>
            <person name="Vandamme P."/>
            <person name="Bertelsen G."/>
        </authorList>
    </citation>
    <scope>NUCLEOTIDE SEQUENCE [LARGE SCALE GENOMIC DNA]</scope>
    <source>
        <strain evidence="2 5">51242556</strain>
    </source>
</reference>
<reference evidence="3 6" key="3">
    <citation type="submission" date="2021-12" db="EMBL/GenBank/DDBJ databases">
        <title>Genomic and phenotypic characterization of three Burkholderia contaminans isolates recovered from different sources.</title>
        <authorList>
            <person name="Lopez De Volder A."/>
            <person name="Fan Y."/>
            <person name="Nunvar J."/>
            <person name="Herrera T."/>
            <person name="Timp W."/>
            <person name="Degrossi J."/>
        </authorList>
    </citation>
    <scope>NUCLEOTIDE SEQUENCE [LARGE SCALE GENOMIC DNA]</scope>
    <source>
        <strain evidence="3 6">LMG 23361</strain>
    </source>
</reference>
<dbReference type="EMBL" id="JAGEMX010000002">
    <property type="protein sequence ID" value="MBO1829469.1"/>
    <property type="molecule type" value="Genomic_DNA"/>
</dbReference>
<dbReference type="EMBL" id="CP090641">
    <property type="protein sequence ID" value="WFN20042.1"/>
    <property type="molecule type" value="Genomic_DNA"/>
</dbReference>
<evidence type="ECO:0000313" key="4">
    <source>
        <dbReference type="Proteomes" id="UP000611459"/>
    </source>
</evidence>
<dbReference type="RefSeq" id="WP_046196677.1">
    <property type="nucleotide sequence ID" value="NZ_AP018357.1"/>
</dbReference>
<dbReference type="GeneID" id="93189531"/>
<sequence length="344" mass="37839">MFWMLVIGVPLCLFAVMFGAKLNDWEQRQLEHEERIRENARLMSLWHEWANRGVFAVSATCLPGGVDSTQEWEKPDYLLPVNLGRVHPLEWLKSIAAEKRRETIIALIADRFSAQLSTFRSLHVSLLLDEKSVEEKAEWEATVRSTLAAYPIELSVDCRPASEGLSSLSNSIDQHEVPATLILAGQFWTAGTNPGYSEGVAGILLRSTKPAARSHDKNEFSGCRLLRPILSEADEVGPDLHSVTQFQVVSNGVSGAWLSTLDNEAASNLRLGISNCSPTKRAAIRDMDGALGIPGPASPWLTLAIAIEMSLRSRKPQLVAILDGASKRSVLCMLLPEMAKDQSK</sequence>
<dbReference type="EMBL" id="JAENIB010000002">
    <property type="protein sequence ID" value="MBK1929964.1"/>
    <property type="molecule type" value="Genomic_DNA"/>
</dbReference>
<name>A0A1R1W791_9BURK</name>
<dbReference type="Proteomes" id="UP000611459">
    <property type="component" value="Unassembled WGS sequence"/>
</dbReference>
<dbReference type="Proteomes" id="UP000664048">
    <property type="component" value="Unassembled WGS sequence"/>
</dbReference>
<evidence type="ECO:0000313" key="5">
    <source>
        <dbReference type="Proteomes" id="UP000664048"/>
    </source>
</evidence>
<protein>
    <submittedName>
        <fullName evidence="1">Uncharacterized protein</fullName>
    </submittedName>
</protein>
<evidence type="ECO:0000313" key="6">
    <source>
        <dbReference type="Proteomes" id="UP001220209"/>
    </source>
</evidence>
<reference evidence="1" key="1">
    <citation type="submission" date="2021-01" db="EMBL/GenBank/DDBJ databases">
        <title>Outbreak of Burkholderia contaminns endophthalmitis traced to a clinical ventilation system.</title>
        <authorList>
            <person name="Lipuma J."/>
            <person name="Spilker T."/>
            <person name="Kratholm J."/>
        </authorList>
    </citation>
    <scope>NUCLEOTIDE SEQUENCE</scope>
    <source>
        <strain evidence="1">HI4954</strain>
    </source>
</reference>
<organism evidence="1 4">
    <name type="scientific">Burkholderia contaminans</name>
    <dbReference type="NCBI Taxonomy" id="488447"/>
    <lineage>
        <taxon>Bacteria</taxon>
        <taxon>Pseudomonadati</taxon>
        <taxon>Pseudomonadota</taxon>
        <taxon>Betaproteobacteria</taxon>
        <taxon>Burkholderiales</taxon>
        <taxon>Burkholderiaceae</taxon>
        <taxon>Burkholderia</taxon>
        <taxon>Burkholderia cepacia complex</taxon>
    </lineage>
</organism>
<dbReference type="AlphaFoldDB" id="A0A1R1W791"/>
<evidence type="ECO:0000313" key="1">
    <source>
        <dbReference type="EMBL" id="MBK1929964.1"/>
    </source>
</evidence>
<keyword evidence="5" id="KW-1185">Reference proteome</keyword>